<feature type="transmembrane region" description="Helical" evidence="7">
    <location>
        <begin position="329"/>
        <end position="352"/>
    </location>
</feature>
<dbReference type="GO" id="GO:0022857">
    <property type="term" value="F:transmembrane transporter activity"/>
    <property type="evidence" value="ECO:0007669"/>
    <property type="project" value="InterPro"/>
</dbReference>
<feature type="transmembrane region" description="Helical" evidence="7">
    <location>
        <begin position="187"/>
        <end position="209"/>
    </location>
</feature>
<feature type="transmembrane region" description="Helical" evidence="7">
    <location>
        <begin position="155"/>
        <end position="175"/>
    </location>
</feature>
<evidence type="ECO:0000256" key="6">
    <source>
        <dbReference type="SAM" id="MobiDB-lite"/>
    </source>
</evidence>
<feature type="domain" description="Major facilitator superfamily (MFS) profile" evidence="8">
    <location>
        <begin position="65"/>
        <end position="527"/>
    </location>
</feature>
<feature type="transmembrane region" description="Helical" evidence="7">
    <location>
        <begin position="429"/>
        <end position="449"/>
    </location>
</feature>
<proteinExistence type="predicted"/>
<feature type="transmembrane region" description="Helical" evidence="7">
    <location>
        <begin position="61"/>
        <end position="88"/>
    </location>
</feature>
<feature type="transmembrane region" description="Helical" evidence="7">
    <location>
        <begin position="461"/>
        <end position="486"/>
    </location>
</feature>
<feature type="transmembrane region" description="Helical" evidence="7">
    <location>
        <begin position="221"/>
        <end position="242"/>
    </location>
</feature>
<dbReference type="Pfam" id="PF06609">
    <property type="entry name" value="TRI12"/>
    <property type="match status" value="1"/>
</dbReference>
<evidence type="ECO:0000256" key="4">
    <source>
        <dbReference type="ARBA" id="ARBA00022989"/>
    </source>
</evidence>
<dbReference type="Gene3D" id="1.20.1720.10">
    <property type="entry name" value="Multidrug resistance protein D"/>
    <property type="match status" value="1"/>
</dbReference>
<evidence type="ECO:0000256" key="2">
    <source>
        <dbReference type="ARBA" id="ARBA00022448"/>
    </source>
</evidence>
<feature type="region of interest" description="Disordered" evidence="6">
    <location>
        <begin position="1"/>
        <end position="33"/>
    </location>
</feature>
<feature type="transmembrane region" description="Helical" evidence="7">
    <location>
        <begin position="130"/>
        <end position="149"/>
    </location>
</feature>
<keyword evidence="3 7" id="KW-0812">Transmembrane</keyword>
<feature type="transmembrane region" description="Helical" evidence="7">
    <location>
        <begin position="100"/>
        <end position="118"/>
    </location>
</feature>
<dbReference type="InterPro" id="IPR020846">
    <property type="entry name" value="MFS_dom"/>
</dbReference>
<feature type="transmembrane region" description="Helical" evidence="7">
    <location>
        <begin position="263"/>
        <end position="283"/>
    </location>
</feature>
<dbReference type="InterPro" id="IPR010573">
    <property type="entry name" value="MFS_Str1/Tri12-like"/>
</dbReference>
<evidence type="ECO:0000256" key="3">
    <source>
        <dbReference type="ARBA" id="ARBA00022692"/>
    </source>
</evidence>
<evidence type="ECO:0000259" key="8">
    <source>
        <dbReference type="PROSITE" id="PS50850"/>
    </source>
</evidence>
<keyword evidence="5 7" id="KW-0472">Membrane</keyword>
<gene>
    <name evidence="9" type="ORF">K505DRAFT_358694</name>
</gene>
<dbReference type="PROSITE" id="PS00216">
    <property type="entry name" value="SUGAR_TRANSPORT_1"/>
    <property type="match status" value="1"/>
</dbReference>
<keyword evidence="2" id="KW-0813">Transport</keyword>
<feature type="transmembrane region" description="Helical" evidence="7">
    <location>
        <begin position="372"/>
        <end position="395"/>
    </location>
</feature>
<dbReference type="AlphaFoldDB" id="A0A6A6XKV4"/>
<dbReference type="SUPFAM" id="SSF103473">
    <property type="entry name" value="MFS general substrate transporter"/>
    <property type="match status" value="2"/>
</dbReference>
<keyword evidence="10" id="KW-1185">Reference proteome</keyword>
<feature type="transmembrane region" description="Helical" evidence="7">
    <location>
        <begin position="516"/>
        <end position="534"/>
    </location>
</feature>
<feature type="transmembrane region" description="Helical" evidence="7">
    <location>
        <begin position="295"/>
        <end position="317"/>
    </location>
</feature>
<name>A0A6A6XKV4_9PLEO</name>
<protein>
    <submittedName>
        <fullName evidence="9">MFS general substrate transporter</fullName>
    </submittedName>
</protein>
<evidence type="ECO:0000256" key="5">
    <source>
        <dbReference type="ARBA" id="ARBA00023136"/>
    </source>
</evidence>
<evidence type="ECO:0000256" key="1">
    <source>
        <dbReference type="ARBA" id="ARBA00004141"/>
    </source>
</evidence>
<comment type="subcellular location">
    <subcellularLocation>
        <location evidence="1">Membrane</location>
        <topology evidence="1">Multi-pass membrane protein</topology>
    </subcellularLocation>
</comment>
<reference evidence="9" key="1">
    <citation type="journal article" date="2020" name="Stud. Mycol.">
        <title>101 Dothideomycetes genomes: a test case for predicting lifestyles and emergence of pathogens.</title>
        <authorList>
            <person name="Haridas S."/>
            <person name="Albert R."/>
            <person name="Binder M."/>
            <person name="Bloem J."/>
            <person name="Labutti K."/>
            <person name="Salamov A."/>
            <person name="Andreopoulos B."/>
            <person name="Baker S."/>
            <person name="Barry K."/>
            <person name="Bills G."/>
            <person name="Bluhm B."/>
            <person name="Cannon C."/>
            <person name="Castanera R."/>
            <person name="Culley D."/>
            <person name="Daum C."/>
            <person name="Ezra D."/>
            <person name="Gonzalez J."/>
            <person name="Henrissat B."/>
            <person name="Kuo A."/>
            <person name="Liang C."/>
            <person name="Lipzen A."/>
            <person name="Lutzoni F."/>
            <person name="Magnuson J."/>
            <person name="Mondo S."/>
            <person name="Nolan M."/>
            <person name="Ohm R."/>
            <person name="Pangilinan J."/>
            <person name="Park H.-J."/>
            <person name="Ramirez L."/>
            <person name="Alfaro M."/>
            <person name="Sun H."/>
            <person name="Tritt A."/>
            <person name="Yoshinaga Y."/>
            <person name="Zwiers L.-H."/>
            <person name="Turgeon B."/>
            <person name="Goodwin S."/>
            <person name="Spatafora J."/>
            <person name="Crous P."/>
            <person name="Grigoriev I."/>
        </authorList>
    </citation>
    <scope>NUCLEOTIDE SEQUENCE</scope>
    <source>
        <strain evidence="9">CBS 109.77</strain>
    </source>
</reference>
<dbReference type="GO" id="GO:0005886">
    <property type="term" value="C:plasma membrane"/>
    <property type="evidence" value="ECO:0007669"/>
    <property type="project" value="TreeGrafter"/>
</dbReference>
<dbReference type="PANTHER" id="PTHR23501:SF109">
    <property type="entry name" value="MAJOR FACILITATOR SUPERFAMILY (MFS) PROFILE DOMAIN-CONTAINING PROTEIN-RELATED"/>
    <property type="match status" value="1"/>
</dbReference>
<dbReference type="OrthoDB" id="4161376at2759"/>
<dbReference type="PROSITE" id="PS50850">
    <property type="entry name" value="MFS"/>
    <property type="match status" value="1"/>
</dbReference>
<dbReference type="Proteomes" id="UP000799757">
    <property type="component" value="Unassembled WGS sequence"/>
</dbReference>
<feature type="transmembrane region" description="Helical" evidence="7">
    <location>
        <begin position="555"/>
        <end position="574"/>
    </location>
</feature>
<dbReference type="Gene3D" id="1.20.1250.20">
    <property type="entry name" value="MFS general substrate transporter like domains"/>
    <property type="match status" value="1"/>
</dbReference>
<dbReference type="EMBL" id="MU001814">
    <property type="protein sequence ID" value="KAF2797111.1"/>
    <property type="molecule type" value="Genomic_DNA"/>
</dbReference>
<accession>A0A6A6XKV4</accession>
<dbReference type="PANTHER" id="PTHR23501">
    <property type="entry name" value="MAJOR FACILITATOR SUPERFAMILY"/>
    <property type="match status" value="1"/>
</dbReference>
<sequence length="607" mass="64900">MSDEHESGGRASIEHASIKATPTHHEKTEQRTSLDHTLTNDIHGFQIDYASLPKGYYRSPFFLGTFLATGFAIMSGTAAFGLAAPILGVINADIGPDDRYVWISLVYNAVLAVFLSPIGRLSDIFGRRYFFVGGAVVAIIGCIVCVTAKDIPTLIGGNVLLAAATATQLSFHFVIGELVPMKQRYVAIGIIYAFTYAGSGMGPAIAASFVVNYPGVGWRGIYWLLLAMNISAFICWTAFYFPPNFDEKHKNDLNRSKMYWLKHFDWAGTFLFASGFIVFLMGLSWGGGVYPWKSAAVICAIVIGFVVLVIFVLYEIYAPIKEPLIPMHLFLNGRWVSAVVLLGLGAGVYYAFSIVWPAQAAVLYGNGDTMKVGYMSIIVGIGIITGQVSAGFLAVRIGKTRYQCMAVFILGGIFLGCAAVANVDNMGTTIALIFLGCFFIGWNESICLANSTILVKDQREIGVAGGTAGSVRAAICAVLVAIYVSIMTNRLGETIPAQVPPAVINAGLPASSVPQFLLAFTLGGDAFAAVPGITDQILAIGTRAYQDASADAYRTVYLATIAFSGLAIILTWWAPNTDDLMSGKVAATLHHEAGMSDEKGAEESVSA</sequence>
<evidence type="ECO:0000313" key="10">
    <source>
        <dbReference type="Proteomes" id="UP000799757"/>
    </source>
</evidence>
<keyword evidence="4 7" id="KW-1133">Transmembrane helix</keyword>
<feature type="transmembrane region" description="Helical" evidence="7">
    <location>
        <begin position="402"/>
        <end position="423"/>
    </location>
</feature>
<organism evidence="9 10">
    <name type="scientific">Melanomma pulvis-pyrius CBS 109.77</name>
    <dbReference type="NCBI Taxonomy" id="1314802"/>
    <lineage>
        <taxon>Eukaryota</taxon>
        <taxon>Fungi</taxon>
        <taxon>Dikarya</taxon>
        <taxon>Ascomycota</taxon>
        <taxon>Pezizomycotina</taxon>
        <taxon>Dothideomycetes</taxon>
        <taxon>Pleosporomycetidae</taxon>
        <taxon>Pleosporales</taxon>
        <taxon>Melanommataceae</taxon>
        <taxon>Melanomma</taxon>
    </lineage>
</organism>
<dbReference type="InterPro" id="IPR005829">
    <property type="entry name" value="Sugar_transporter_CS"/>
</dbReference>
<dbReference type="InterPro" id="IPR036259">
    <property type="entry name" value="MFS_trans_sf"/>
</dbReference>
<evidence type="ECO:0000256" key="7">
    <source>
        <dbReference type="SAM" id="Phobius"/>
    </source>
</evidence>
<dbReference type="CDD" id="cd06179">
    <property type="entry name" value="MFS_TRI12_like"/>
    <property type="match status" value="1"/>
</dbReference>
<dbReference type="InterPro" id="IPR053791">
    <property type="entry name" value="MFS_Tri12-like"/>
</dbReference>
<evidence type="ECO:0000313" key="9">
    <source>
        <dbReference type="EMBL" id="KAF2797111.1"/>
    </source>
</evidence>